<evidence type="ECO:0000313" key="2">
    <source>
        <dbReference type="Proteomes" id="UP001652661"/>
    </source>
</evidence>
<dbReference type="RefSeq" id="XP_017018182.1">
    <property type="nucleotide sequence ID" value="XM_017162693.3"/>
</dbReference>
<dbReference type="GO" id="GO:0006412">
    <property type="term" value="P:translation"/>
    <property type="evidence" value="ECO:0007669"/>
    <property type="project" value="InterPro"/>
</dbReference>
<dbReference type="InterPro" id="IPR020815">
    <property type="entry name" value="Ribosomal_bS6_CS"/>
</dbReference>
<feature type="region of interest" description="Disordered" evidence="1">
    <location>
        <begin position="288"/>
        <end position="311"/>
    </location>
</feature>
<protein>
    <submittedName>
        <fullName evidence="3">Uncharacterized protein</fullName>
    </submittedName>
</protein>
<evidence type="ECO:0000256" key="1">
    <source>
        <dbReference type="SAM" id="MobiDB-lite"/>
    </source>
</evidence>
<dbReference type="GeneID" id="108071802"/>
<sequence>MAHTFRLNWFKKLLNSWSLSKKYQHMDDSRPIGSSSNIKEFNGSRKVPRLPEKTNSTAPRPARSHKRPTAVVVKMHPVVRKLNSSIKPKRGLSFSGQKRRRDEQLVKVLGSQASKSKPSPHMMAWMDVRDSVVTRNIEKMVRESQIRLQSRRISDRVEKRGTKELAYEIRKRLKKPAVPAKGKVVKKPLGQEQHRNLDVRISRMPAGSKSTNDPSRGNLQSRPAYHMRIARFQAKNFKDLRKRSKDNKTKPKHSAPATCKLMEEEQKRLDILKAEWVQLKGLETAARHKQNAQLKESKKPMDPEAGSSTDLDLNTLIVDPKSFLTKVHVKSQFFSVDLGDNMSVDPFMLESPDVFPDTT</sequence>
<dbReference type="Proteomes" id="UP001652661">
    <property type="component" value="Chromosome X"/>
</dbReference>
<dbReference type="GO" id="GO:0005840">
    <property type="term" value="C:ribosome"/>
    <property type="evidence" value="ECO:0007669"/>
    <property type="project" value="InterPro"/>
</dbReference>
<dbReference type="GO" id="GO:0019843">
    <property type="term" value="F:rRNA binding"/>
    <property type="evidence" value="ECO:0007669"/>
    <property type="project" value="InterPro"/>
</dbReference>
<dbReference type="PROSITE" id="PS01048">
    <property type="entry name" value="RIBOSOMAL_S6"/>
    <property type="match status" value="1"/>
</dbReference>
<keyword evidence="2" id="KW-1185">Reference proteome</keyword>
<dbReference type="GO" id="GO:0003735">
    <property type="term" value="F:structural constituent of ribosome"/>
    <property type="evidence" value="ECO:0007669"/>
    <property type="project" value="InterPro"/>
</dbReference>
<dbReference type="AlphaFoldDB" id="A0A6P4HQJ5"/>
<evidence type="ECO:0000313" key="3">
    <source>
        <dbReference type="RefSeq" id="XP_017018182.1"/>
    </source>
</evidence>
<accession>A0A6P4HQJ5</accession>
<gene>
    <name evidence="3" type="primary">LOC108071802</name>
</gene>
<reference evidence="3" key="1">
    <citation type="submission" date="2025-08" db="UniProtKB">
        <authorList>
            <consortium name="RefSeq"/>
        </authorList>
    </citation>
    <scope>IDENTIFICATION</scope>
    <source>
        <strain evidence="3">14028-0561.14</strain>
        <tissue evidence="3">Whole fly</tissue>
    </source>
</reference>
<feature type="region of interest" description="Disordered" evidence="1">
    <location>
        <begin position="24"/>
        <end position="68"/>
    </location>
</feature>
<dbReference type="OrthoDB" id="7869431at2759"/>
<organism evidence="2 3">
    <name type="scientific">Drosophila kikkawai</name>
    <name type="common">Fruit fly</name>
    <dbReference type="NCBI Taxonomy" id="30033"/>
    <lineage>
        <taxon>Eukaryota</taxon>
        <taxon>Metazoa</taxon>
        <taxon>Ecdysozoa</taxon>
        <taxon>Arthropoda</taxon>
        <taxon>Hexapoda</taxon>
        <taxon>Insecta</taxon>
        <taxon>Pterygota</taxon>
        <taxon>Neoptera</taxon>
        <taxon>Endopterygota</taxon>
        <taxon>Diptera</taxon>
        <taxon>Brachycera</taxon>
        <taxon>Muscomorpha</taxon>
        <taxon>Ephydroidea</taxon>
        <taxon>Drosophilidae</taxon>
        <taxon>Drosophila</taxon>
        <taxon>Sophophora</taxon>
    </lineage>
</organism>
<name>A0A6P4HQJ5_DROKI</name>
<proteinExistence type="predicted"/>